<proteinExistence type="inferred from homology"/>
<dbReference type="InterPro" id="IPR008927">
    <property type="entry name" value="6-PGluconate_DH-like_C_sf"/>
</dbReference>
<dbReference type="GO" id="GO:0008677">
    <property type="term" value="F:2-dehydropantoate 2-reductase activity"/>
    <property type="evidence" value="ECO:0007669"/>
    <property type="project" value="InterPro"/>
</dbReference>
<dbReference type="PANTHER" id="PTHR21708:SF26">
    <property type="entry name" value="2-DEHYDROPANTOATE 2-REDUCTASE"/>
    <property type="match status" value="1"/>
</dbReference>
<accession>A0A5N6KZD7</accession>
<dbReference type="InterPro" id="IPR013332">
    <property type="entry name" value="KPR_N"/>
</dbReference>
<dbReference type="GO" id="GO:0015940">
    <property type="term" value="P:pantothenate biosynthetic process"/>
    <property type="evidence" value="ECO:0007669"/>
    <property type="project" value="InterPro"/>
</dbReference>
<gene>
    <name evidence="6" type="ORF">FH972_024876</name>
</gene>
<dbReference type="SUPFAM" id="SSF48179">
    <property type="entry name" value="6-phosphogluconate dehydrogenase C-terminal domain-like"/>
    <property type="match status" value="1"/>
</dbReference>
<evidence type="ECO:0000259" key="5">
    <source>
        <dbReference type="Pfam" id="PF08546"/>
    </source>
</evidence>
<dbReference type="OrthoDB" id="1701815at2759"/>
<dbReference type="AlphaFoldDB" id="A0A5N6KZD7"/>
<dbReference type="InterPro" id="IPR003710">
    <property type="entry name" value="ApbA"/>
</dbReference>
<feature type="domain" description="Ketopantoate reductase N-terminal" evidence="4">
    <location>
        <begin position="6"/>
        <end position="159"/>
    </location>
</feature>
<dbReference type="Gene3D" id="3.40.50.720">
    <property type="entry name" value="NAD(P)-binding Rossmann-like Domain"/>
    <property type="match status" value="1"/>
</dbReference>
<comment type="caution">
    <text evidence="6">The sequence shown here is derived from an EMBL/GenBank/DDBJ whole genome shotgun (WGS) entry which is preliminary data.</text>
</comment>
<dbReference type="GO" id="GO:0005737">
    <property type="term" value="C:cytoplasm"/>
    <property type="evidence" value="ECO:0007669"/>
    <property type="project" value="TreeGrafter"/>
</dbReference>
<reference evidence="6 7" key="1">
    <citation type="submission" date="2019-06" db="EMBL/GenBank/DDBJ databases">
        <title>A chromosomal-level reference genome of Carpinus fangiana (Coryloideae, Betulaceae).</title>
        <authorList>
            <person name="Yang X."/>
            <person name="Wang Z."/>
            <person name="Zhang L."/>
            <person name="Hao G."/>
            <person name="Liu J."/>
            <person name="Yang Y."/>
        </authorList>
    </citation>
    <scope>NUCLEOTIDE SEQUENCE [LARGE SCALE GENOMIC DNA]</scope>
    <source>
        <strain evidence="6">Cfa_2016G</strain>
        <tissue evidence="6">Leaf</tissue>
    </source>
</reference>
<dbReference type="InterPro" id="IPR013752">
    <property type="entry name" value="KPA_reductase"/>
</dbReference>
<evidence type="ECO:0000256" key="2">
    <source>
        <dbReference type="ARBA" id="ARBA00022857"/>
    </source>
</evidence>
<dbReference type="Pfam" id="PF08546">
    <property type="entry name" value="ApbA_C"/>
    <property type="match status" value="1"/>
</dbReference>
<keyword evidence="3" id="KW-0560">Oxidoreductase</keyword>
<protein>
    <recommendedName>
        <fullName evidence="8">2-dehydropantoate 2-reductase</fullName>
    </recommendedName>
</protein>
<comment type="similarity">
    <text evidence="1">Belongs to the ketopantoate reductase family.</text>
</comment>
<name>A0A5N6KZD7_9ROSI</name>
<feature type="domain" description="Ketopantoate reductase C-terminal" evidence="5">
    <location>
        <begin position="198"/>
        <end position="326"/>
    </location>
</feature>
<evidence type="ECO:0008006" key="8">
    <source>
        <dbReference type="Google" id="ProtNLM"/>
    </source>
</evidence>
<evidence type="ECO:0000256" key="1">
    <source>
        <dbReference type="ARBA" id="ARBA00007870"/>
    </source>
</evidence>
<dbReference type="PANTHER" id="PTHR21708">
    <property type="entry name" value="PROBABLE 2-DEHYDROPANTOATE 2-REDUCTASE"/>
    <property type="match status" value="1"/>
</dbReference>
<dbReference type="InterPro" id="IPR051402">
    <property type="entry name" value="KPR-Related"/>
</dbReference>
<sequence>MATTNVLIVGAGAIGAFYASRLAVVENVEVSVVCRSNYKAVKASGFHVLSPQYGDSTFRPTHTFGSPQEAAKSGIKWDYAVVTTKALPDVSDDSKILEGLVSRDTAIVLIQNGLGVEDPYTKSFPDASVITAVTIASAAQTEPGVIKHNRWTRIEMGPYLPKGSSREAEARATKQTQTFESLLRQGGVKDAHAYDHADLQLKRWHKIAINASMNPSSVLTGGASNNAMSLDPEMSQLLHGVMTEVLETAPKILGRQFPAKGYATPEAIIKSTQKNTSGSVPSMQLDWESGKHMELEVILGNPIRLAREHGLSMPRMETLYALVKMAQTTREEKKQSKI</sequence>
<dbReference type="Proteomes" id="UP000327013">
    <property type="component" value="Unassembled WGS sequence"/>
</dbReference>
<dbReference type="EMBL" id="VIBQ01000031">
    <property type="protein sequence ID" value="KAB8416357.1"/>
    <property type="molecule type" value="Genomic_DNA"/>
</dbReference>
<evidence type="ECO:0000259" key="4">
    <source>
        <dbReference type="Pfam" id="PF02558"/>
    </source>
</evidence>
<dbReference type="FunFam" id="3.40.50.720:FF:000609">
    <property type="entry name" value="2-dehydropantoate 2-reductase"/>
    <property type="match status" value="1"/>
</dbReference>
<dbReference type="Gene3D" id="1.10.1040.10">
    <property type="entry name" value="N-(1-d-carboxylethyl)-l-norvaline Dehydrogenase, domain 2"/>
    <property type="match status" value="1"/>
</dbReference>
<dbReference type="SUPFAM" id="SSF51735">
    <property type="entry name" value="NAD(P)-binding Rossmann-fold domains"/>
    <property type="match status" value="1"/>
</dbReference>
<dbReference type="NCBIfam" id="TIGR00745">
    <property type="entry name" value="apbA_panE"/>
    <property type="match status" value="1"/>
</dbReference>
<evidence type="ECO:0000313" key="7">
    <source>
        <dbReference type="Proteomes" id="UP000327013"/>
    </source>
</evidence>
<organism evidence="6 7">
    <name type="scientific">Carpinus fangiana</name>
    <dbReference type="NCBI Taxonomy" id="176857"/>
    <lineage>
        <taxon>Eukaryota</taxon>
        <taxon>Viridiplantae</taxon>
        <taxon>Streptophyta</taxon>
        <taxon>Embryophyta</taxon>
        <taxon>Tracheophyta</taxon>
        <taxon>Spermatophyta</taxon>
        <taxon>Magnoliopsida</taxon>
        <taxon>eudicotyledons</taxon>
        <taxon>Gunneridae</taxon>
        <taxon>Pentapetalae</taxon>
        <taxon>rosids</taxon>
        <taxon>fabids</taxon>
        <taxon>Fagales</taxon>
        <taxon>Betulaceae</taxon>
        <taxon>Carpinus</taxon>
    </lineage>
</organism>
<dbReference type="InterPro" id="IPR036291">
    <property type="entry name" value="NAD(P)-bd_dom_sf"/>
</dbReference>
<dbReference type="InterPro" id="IPR013328">
    <property type="entry name" value="6PGD_dom2"/>
</dbReference>
<dbReference type="Pfam" id="PF02558">
    <property type="entry name" value="ApbA"/>
    <property type="match status" value="1"/>
</dbReference>
<keyword evidence="7" id="KW-1185">Reference proteome</keyword>
<dbReference type="FunFam" id="1.10.1040.10:FF:000017">
    <property type="entry name" value="2-dehydropantoate 2-reductase"/>
    <property type="match status" value="1"/>
</dbReference>
<evidence type="ECO:0000256" key="3">
    <source>
        <dbReference type="ARBA" id="ARBA00023002"/>
    </source>
</evidence>
<evidence type="ECO:0000313" key="6">
    <source>
        <dbReference type="EMBL" id="KAB8416357.1"/>
    </source>
</evidence>
<keyword evidence="2" id="KW-0521">NADP</keyword>